<keyword evidence="2 6" id="KW-0812">Transmembrane</keyword>
<evidence type="ECO:0000256" key="5">
    <source>
        <dbReference type="ARBA" id="ARBA00034834"/>
    </source>
</evidence>
<gene>
    <name evidence="7" type="ORF">DME_LOCUS9810</name>
</gene>
<name>A0A0N4UHL4_DRAME</name>
<proteinExistence type="predicted"/>
<evidence type="ECO:0000256" key="2">
    <source>
        <dbReference type="ARBA" id="ARBA00022692"/>
    </source>
</evidence>
<dbReference type="PANTHER" id="PTHR34104">
    <property type="entry name" value="TRANSMEMBRANE PROTEIN 254"/>
    <property type="match status" value="1"/>
</dbReference>
<dbReference type="OrthoDB" id="9984821at2759"/>
<dbReference type="Pfam" id="PF14934">
    <property type="entry name" value="TMEM254"/>
    <property type="match status" value="1"/>
</dbReference>
<dbReference type="Proteomes" id="UP000274756">
    <property type="component" value="Unassembled WGS sequence"/>
</dbReference>
<keyword evidence="3 6" id="KW-1133">Transmembrane helix</keyword>
<reference evidence="7 9" key="2">
    <citation type="submission" date="2018-11" db="EMBL/GenBank/DDBJ databases">
        <authorList>
            <consortium name="Pathogen Informatics"/>
        </authorList>
    </citation>
    <scope>NUCLEOTIDE SEQUENCE [LARGE SCALE GENOMIC DNA]</scope>
</reference>
<feature type="transmembrane region" description="Helical" evidence="6">
    <location>
        <begin position="63"/>
        <end position="82"/>
    </location>
</feature>
<dbReference type="EMBL" id="UYYG01001192">
    <property type="protein sequence ID" value="VDN59837.1"/>
    <property type="molecule type" value="Genomic_DNA"/>
</dbReference>
<evidence type="ECO:0000313" key="9">
    <source>
        <dbReference type="Proteomes" id="UP000274756"/>
    </source>
</evidence>
<evidence type="ECO:0000313" key="10">
    <source>
        <dbReference type="WBParaSite" id="DME_0000704901-mRNA-1"/>
    </source>
</evidence>
<dbReference type="InterPro" id="IPR028110">
    <property type="entry name" value="TMEM254"/>
</dbReference>
<dbReference type="PANTHER" id="PTHR34104:SF3">
    <property type="entry name" value="TRANSMEMBRANE PROTEIN 254"/>
    <property type="match status" value="1"/>
</dbReference>
<dbReference type="Proteomes" id="UP000038040">
    <property type="component" value="Unplaced"/>
</dbReference>
<comment type="subcellular location">
    <subcellularLocation>
        <location evidence="1">Membrane</location>
        <topology evidence="1">Multi-pass membrane protein</topology>
    </subcellularLocation>
</comment>
<sequence>MIYDVELIPVNYLGPLGKLAYNIGKNYPQFAKFLNLFAIVIHFIEGFYALYLCRKLKYSLNCTMKWFVQTVILGFPSLILLIKQKQRKFLD</sequence>
<dbReference type="WBParaSite" id="DME_0000704901-mRNA-1">
    <property type="protein sequence ID" value="DME_0000704901-mRNA-1"/>
    <property type="gene ID" value="DME_0000704901"/>
</dbReference>
<evidence type="ECO:0000256" key="6">
    <source>
        <dbReference type="SAM" id="Phobius"/>
    </source>
</evidence>
<evidence type="ECO:0000313" key="8">
    <source>
        <dbReference type="Proteomes" id="UP000038040"/>
    </source>
</evidence>
<evidence type="ECO:0000313" key="7">
    <source>
        <dbReference type="EMBL" id="VDN59837.1"/>
    </source>
</evidence>
<protein>
    <recommendedName>
        <fullName evidence="5">Transmembrane protein 254</fullName>
    </recommendedName>
</protein>
<organism evidence="8 10">
    <name type="scientific">Dracunculus medinensis</name>
    <name type="common">Guinea worm</name>
    <dbReference type="NCBI Taxonomy" id="318479"/>
    <lineage>
        <taxon>Eukaryota</taxon>
        <taxon>Metazoa</taxon>
        <taxon>Ecdysozoa</taxon>
        <taxon>Nematoda</taxon>
        <taxon>Chromadorea</taxon>
        <taxon>Rhabditida</taxon>
        <taxon>Spirurina</taxon>
        <taxon>Dracunculoidea</taxon>
        <taxon>Dracunculidae</taxon>
        <taxon>Dracunculus</taxon>
    </lineage>
</organism>
<evidence type="ECO:0000256" key="3">
    <source>
        <dbReference type="ARBA" id="ARBA00022989"/>
    </source>
</evidence>
<keyword evidence="9" id="KW-1185">Reference proteome</keyword>
<reference evidence="10" key="1">
    <citation type="submission" date="2017-02" db="UniProtKB">
        <authorList>
            <consortium name="WormBaseParasite"/>
        </authorList>
    </citation>
    <scope>IDENTIFICATION</scope>
</reference>
<dbReference type="GO" id="GO:0016020">
    <property type="term" value="C:membrane"/>
    <property type="evidence" value="ECO:0007669"/>
    <property type="project" value="UniProtKB-SubCell"/>
</dbReference>
<dbReference type="STRING" id="318479.A0A0N4UHL4"/>
<dbReference type="AlphaFoldDB" id="A0A0N4UHL4"/>
<accession>A0A0N4UHL4</accession>
<evidence type="ECO:0000256" key="4">
    <source>
        <dbReference type="ARBA" id="ARBA00023136"/>
    </source>
</evidence>
<feature type="transmembrane region" description="Helical" evidence="6">
    <location>
        <begin position="33"/>
        <end position="51"/>
    </location>
</feature>
<evidence type="ECO:0000256" key="1">
    <source>
        <dbReference type="ARBA" id="ARBA00004141"/>
    </source>
</evidence>
<keyword evidence="4 6" id="KW-0472">Membrane</keyword>